<dbReference type="GO" id="GO:0005886">
    <property type="term" value="C:plasma membrane"/>
    <property type="evidence" value="ECO:0007669"/>
    <property type="project" value="UniProtKB-SubCell"/>
</dbReference>
<keyword evidence="2" id="KW-0813">Transport</keyword>
<dbReference type="RefSeq" id="WP_003455192.1">
    <property type="nucleotide sequence ID" value="NC_008261.1"/>
</dbReference>
<dbReference type="InterPro" id="IPR011701">
    <property type="entry name" value="MFS"/>
</dbReference>
<dbReference type="PaxDb" id="195103-CPF_2367"/>
<reference evidence="8 9" key="1">
    <citation type="journal article" date="2006" name="Genome Res.">
        <title>Skewed genomic variability in strains of the toxigenic bacterial pathogen, Clostridium perfringens.</title>
        <authorList>
            <person name="Myers G.S."/>
            <person name="Rasko D.A."/>
            <person name="Cheung J.K."/>
            <person name="Ravel J."/>
            <person name="Seshadri R."/>
            <person name="Deboy R.T."/>
            <person name="Ren Q."/>
            <person name="Varga J."/>
            <person name="Awad M.M."/>
            <person name="Brinkac L.M."/>
            <person name="Daugherty S.C."/>
            <person name="Haft D.H."/>
            <person name="Dodson R.J."/>
            <person name="Madupu R."/>
            <person name="Nelson W.C."/>
            <person name="Rosovitz M.J."/>
            <person name="Sullivan S.A."/>
            <person name="Khouri H."/>
            <person name="Dimitrov G.I."/>
            <person name="Watkins K.L."/>
            <person name="Mulligan S."/>
            <person name="Benton J."/>
            <person name="Radune D."/>
            <person name="Fisher D.J."/>
            <person name="Atkins H.S."/>
            <person name="Hiscox T."/>
            <person name="Jost B.H."/>
            <person name="Billington S.J."/>
            <person name="Songer J.G."/>
            <person name="McClane B.A."/>
            <person name="Titball R.W."/>
            <person name="Rood J.I."/>
            <person name="Melville S.B."/>
            <person name="Paulsen I.T."/>
        </authorList>
    </citation>
    <scope>NUCLEOTIDE SEQUENCE [LARGE SCALE GENOMIC DNA]</scope>
    <source>
        <strain evidence="9">ATCC 13124 / DSM 756 / JCM 1290 / NCIMB 6125 / NCTC 8237 / S 107 / Type A</strain>
    </source>
</reference>
<feature type="transmembrane region" description="Helical" evidence="6">
    <location>
        <begin position="111"/>
        <end position="132"/>
    </location>
</feature>
<evidence type="ECO:0000256" key="6">
    <source>
        <dbReference type="SAM" id="Phobius"/>
    </source>
</evidence>
<dbReference type="SUPFAM" id="SSF103473">
    <property type="entry name" value="MFS general substrate transporter"/>
    <property type="match status" value="1"/>
</dbReference>
<feature type="transmembrane region" description="Helical" evidence="6">
    <location>
        <begin position="86"/>
        <end position="105"/>
    </location>
</feature>
<keyword evidence="9" id="KW-1185">Reference proteome</keyword>
<feature type="transmembrane region" description="Helical" evidence="6">
    <location>
        <begin position="420"/>
        <end position="439"/>
    </location>
</feature>
<comment type="subcellular location">
    <subcellularLocation>
        <location evidence="1">Cell membrane</location>
        <topology evidence="1">Multi-pass membrane protein</topology>
    </subcellularLocation>
</comment>
<keyword evidence="3 6" id="KW-0812">Transmembrane</keyword>
<dbReference type="GO" id="GO:0022857">
    <property type="term" value="F:transmembrane transporter activity"/>
    <property type="evidence" value="ECO:0007669"/>
    <property type="project" value="InterPro"/>
</dbReference>
<dbReference type="Proteomes" id="UP000001823">
    <property type="component" value="Chromosome"/>
</dbReference>
<evidence type="ECO:0000259" key="7">
    <source>
        <dbReference type="PROSITE" id="PS50850"/>
    </source>
</evidence>
<proteinExistence type="predicted"/>
<dbReference type="GeneID" id="93001353"/>
<feature type="domain" description="Major facilitator superfamily (MFS) profile" evidence="7">
    <location>
        <begin position="1"/>
        <end position="443"/>
    </location>
</feature>
<accession>A0A0H2YST9</accession>
<dbReference type="InterPro" id="IPR020846">
    <property type="entry name" value="MFS_dom"/>
</dbReference>
<dbReference type="InterPro" id="IPR036259">
    <property type="entry name" value="MFS_trans_sf"/>
</dbReference>
<feature type="transmembrane region" description="Helical" evidence="6">
    <location>
        <begin position="319"/>
        <end position="339"/>
    </location>
</feature>
<dbReference type="HOGENOM" id="CLU_577097_0_0_9"/>
<feature type="transmembrane region" description="Helical" evidence="6">
    <location>
        <begin position="206"/>
        <end position="225"/>
    </location>
</feature>
<gene>
    <name evidence="8" type="ordered locus">CPF_2367</name>
</gene>
<evidence type="ECO:0000256" key="1">
    <source>
        <dbReference type="ARBA" id="ARBA00004651"/>
    </source>
</evidence>
<evidence type="ECO:0000313" key="8">
    <source>
        <dbReference type="EMBL" id="ABG83548.1"/>
    </source>
</evidence>
<feature type="transmembrane region" description="Helical" evidence="6">
    <location>
        <begin position="294"/>
        <end position="312"/>
    </location>
</feature>
<dbReference type="PANTHER" id="PTHR23520:SF5">
    <property type="entry name" value="TRANSPORTER, PUTATIVE (AFU_ORTHOLOGUE AFUA_3G04000)-RELATED"/>
    <property type="match status" value="1"/>
</dbReference>
<feature type="transmembrane region" description="Helical" evidence="6">
    <location>
        <begin position="153"/>
        <end position="172"/>
    </location>
</feature>
<protein>
    <submittedName>
        <fullName evidence="8">Major facilitator family transporter</fullName>
    </submittedName>
</protein>
<dbReference type="KEGG" id="cpf:CPF_2367"/>
<name>A0A0H2YST9_CLOP1</name>
<feature type="transmembrane region" description="Helical" evidence="6">
    <location>
        <begin position="345"/>
        <end position="363"/>
    </location>
</feature>
<dbReference type="EMBL" id="CP000246">
    <property type="protein sequence ID" value="ABG83548.1"/>
    <property type="molecule type" value="Genomic_DNA"/>
</dbReference>
<keyword evidence="5 6" id="KW-0472">Membrane</keyword>
<evidence type="ECO:0000313" key="9">
    <source>
        <dbReference type="Proteomes" id="UP000001823"/>
    </source>
</evidence>
<dbReference type="AlphaFoldDB" id="A0A0H2YST9"/>
<feature type="transmembrane region" description="Helical" evidence="6">
    <location>
        <begin position="258"/>
        <end position="282"/>
    </location>
</feature>
<feature type="transmembrane region" description="Helical" evidence="6">
    <location>
        <begin position="60"/>
        <end position="79"/>
    </location>
</feature>
<dbReference type="PANTHER" id="PTHR23520">
    <property type="entry name" value="TRANSPORTER, PUTATIVE (AFU_ORTHOLOGUE AFUA_3G04000)-RELATED"/>
    <property type="match status" value="1"/>
</dbReference>
<feature type="transmembrane region" description="Helical" evidence="6">
    <location>
        <begin position="20"/>
        <end position="40"/>
    </location>
</feature>
<evidence type="ECO:0000256" key="3">
    <source>
        <dbReference type="ARBA" id="ARBA00022692"/>
    </source>
</evidence>
<dbReference type="PROSITE" id="PS50850">
    <property type="entry name" value="MFS"/>
    <property type="match status" value="1"/>
</dbReference>
<evidence type="ECO:0000256" key="4">
    <source>
        <dbReference type="ARBA" id="ARBA00022989"/>
    </source>
</evidence>
<feature type="transmembrane region" description="Helical" evidence="6">
    <location>
        <begin position="384"/>
        <end position="408"/>
    </location>
</feature>
<dbReference type="Gene3D" id="1.20.1250.20">
    <property type="entry name" value="MFS general substrate transporter like domains"/>
    <property type="match status" value="2"/>
</dbReference>
<dbReference type="eggNOG" id="COG2814">
    <property type="taxonomic scope" value="Bacteria"/>
</dbReference>
<evidence type="ECO:0000256" key="2">
    <source>
        <dbReference type="ARBA" id="ARBA00022448"/>
    </source>
</evidence>
<dbReference type="Pfam" id="PF07690">
    <property type="entry name" value="MFS_1"/>
    <property type="match status" value="1"/>
</dbReference>
<keyword evidence="4 6" id="KW-1133">Transmembrane helix</keyword>
<organism evidence="8 9">
    <name type="scientific">Clostridium perfringens (strain ATCC 13124 / DSM 756 / JCM 1290 / NCIMB 6125 / NCTC 8237 / Type A)</name>
    <dbReference type="NCBI Taxonomy" id="195103"/>
    <lineage>
        <taxon>Bacteria</taxon>
        <taxon>Bacillati</taxon>
        <taxon>Bacillota</taxon>
        <taxon>Clostridia</taxon>
        <taxon>Eubacteriales</taxon>
        <taxon>Clostridiaceae</taxon>
        <taxon>Clostridium</taxon>
    </lineage>
</organism>
<sequence>MEAGLVNLITSKDENWDKRWKYNCAMFILCYIFMGAVTGITNDSYLSYLNITVPNVVKALPTYASIGTFIIAMLLLLTHKVGFKKLILLAPILSVLGLLVCIYSKNGLIITFAYIVVNVGLGMFDCIYPVMFTSYTPRKERTKMFSRVMYCNLISQSILTFFNGKIVVWKFAKSLGVSYDNASVLSENQDALSSVQLMAYSDSYKFVLWIAIALTVIASVFLLFLKEKSEDYRETPEEIQARKGEKAFDFKLFANKYVILWILIFGIVRFGALLVTPFFPIYLNNFLHISRGTVSSIITFQTVSMVIGYFCTPYLEKKFGSIVTIAATTILCVPLMLLMANGAMFGSNVAMIVGIILFLRSGIANVSAPIQSSLPLTFVPKNLVSAYNSLILVVNSLIGIVAGIYTRYSLLKTESGYGKAYYIAGALYLISSILLLIVFTKKYNRANNDSEVIEADAETAVSSVDDSIEETLK</sequence>
<evidence type="ECO:0000256" key="5">
    <source>
        <dbReference type="ARBA" id="ARBA00023136"/>
    </source>
</evidence>
<dbReference type="STRING" id="195103.CPF_2367"/>